<dbReference type="Gene3D" id="3.40.50.450">
    <property type="match status" value="1"/>
</dbReference>
<protein>
    <submittedName>
        <fullName evidence="3">DNA-protecting protein DprA</fullName>
    </submittedName>
</protein>
<evidence type="ECO:0000313" key="4">
    <source>
        <dbReference type="Proteomes" id="UP001516588"/>
    </source>
</evidence>
<dbReference type="NCBIfam" id="TIGR00732">
    <property type="entry name" value="dprA"/>
    <property type="match status" value="1"/>
</dbReference>
<name>A0ABR9QVJ5_9FIRM</name>
<gene>
    <name evidence="3" type="primary">dprA</name>
    <name evidence="3" type="ORF">INF20_01170</name>
</gene>
<dbReference type="EMBL" id="JADCKA010000001">
    <property type="protein sequence ID" value="MBE5034901.1"/>
    <property type="molecule type" value="Genomic_DNA"/>
</dbReference>
<dbReference type="SUPFAM" id="SSF102405">
    <property type="entry name" value="MCP/YpsA-like"/>
    <property type="match status" value="1"/>
</dbReference>
<keyword evidence="4" id="KW-1185">Reference proteome</keyword>
<organism evidence="3 4">
    <name type="scientific">Gallibacter intestinalis</name>
    <dbReference type="NCBI Taxonomy" id="2779356"/>
    <lineage>
        <taxon>Bacteria</taxon>
        <taxon>Bacillati</taxon>
        <taxon>Bacillota</taxon>
        <taxon>Clostridia</taxon>
        <taxon>Eubacteriales</taxon>
        <taxon>Eubacteriaceae</taxon>
        <taxon>Gallibacter</taxon>
    </lineage>
</organism>
<evidence type="ECO:0000256" key="1">
    <source>
        <dbReference type="ARBA" id="ARBA00006525"/>
    </source>
</evidence>
<dbReference type="Proteomes" id="UP001516588">
    <property type="component" value="Unassembled WGS sequence"/>
</dbReference>
<dbReference type="PANTHER" id="PTHR43022">
    <property type="entry name" value="PROTEIN SMF"/>
    <property type="match status" value="1"/>
</dbReference>
<evidence type="ECO:0000313" key="3">
    <source>
        <dbReference type="EMBL" id="MBE5034901.1"/>
    </source>
</evidence>
<proteinExistence type="inferred from homology"/>
<dbReference type="InterPro" id="IPR057666">
    <property type="entry name" value="DrpA_SLOG"/>
</dbReference>
<sequence length="287" mass="30614">MADIQIIKYGDDNYPKRLMEMSDPPEKLYCMGDISLLENRMAAIVGSRKSSTYGKWAAESIAKALSDSGITVISGMAKGIDTAAHLGAIDGRGKTVAVLGCGIDMCYPAENRNLKRDIVAYGLVISEYPPGTEAKRWTFPKRNRIIAGLSELVVVVEAGLNSGALITAELAAAGYGKVMAVPGNINSPYSIGSNKLISDGVAPVVVIGDVLESMGIYEVDNGDNNLENVLGNAEKEVYMEIKFGGEISVDEVCRRVKRAPGYVNGIIAVLEMKGLVRTSMGKVFVAK</sequence>
<dbReference type="InterPro" id="IPR003488">
    <property type="entry name" value="DprA"/>
</dbReference>
<comment type="similarity">
    <text evidence="1">Belongs to the DprA/Smf family.</text>
</comment>
<accession>A0ABR9QVJ5</accession>
<comment type="caution">
    <text evidence="3">The sequence shown here is derived from an EMBL/GenBank/DDBJ whole genome shotgun (WGS) entry which is preliminary data.</text>
</comment>
<dbReference type="Pfam" id="PF02481">
    <property type="entry name" value="DNA_processg_A"/>
    <property type="match status" value="1"/>
</dbReference>
<feature type="domain" description="Smf/DprA SLOG" evidence="2">
    <location>
        <begin position="6"/>
        <end position="213"/>
    </location>
</feature>
<reference evidence="3 4" key="1">
    <citation type="submission" date="2020-10" db="EMBL/GenBank/DDBJ databases">
        <title>ChiBAC.</title>
        <authorList>
            <person name="Zenner C."/>
            <person name="Hitch T.C.A."/>
            <person name="Clavel T."/>
        </authorList>
    </citation>
    <scope>NUCLEOTIDE SEQUENCE [LARGE SCALE GENOMIC DNA]</scope>
    <source>
        <strain evidence="3 4">DSM 108706</strain>
    </source>
</reference>
<evidence type="ECO:0000259" key="2">
    <source>
        <dbReference type="Pfam" id="PF02481"/>
    </source>
</evidence>
<dbReference type="RefSeq" id="WP_226384563.1">
    <property type="nucleotide sequence ID" value="NZ_JADCKA010000001.1"/>
</dbReference>
<dbReference type="PANTHER" id="PTHR43022:SF1">
    <property type="entry name" value="PROTEIN SMF"/>
    <property type="match status" value="1"/>
</dbReference>